<dbReference type="PROSITE" id="PS50234">
    <property type="entry name" value="VWFA"/>
    <property type="match status" value="1"/>
</dbReference>
<feature type="chain" id="PRO_5023032371" evidence="2">
    <location>
        <begin position="20"/>
        <end position="896"/>
    </location>
</feature>
<dbReference type="Proteomes" id="UP000324632">
    <property type="component" value="Chromosome 25"/>
</dbReference>
<dbReference type="CDD" id="cd00198">
    <property type="entry name" value="vWFA"/>
    <property type="match status" value="1"/>
</dbReference>
<reference evidence="4 5" key="1">
    <citation type="journal article" date="2019" name="Mol. Ecol. Resour.">
        <title>Chromosome-level genome assembly of Triplophysa tibetana, a fish adapted to the harsh high-altitude environment of the Tibetan Plateau.</title>
        <authorList>
            <person name="Yang X."/>
            <person name="Liu H."/>
            <person name="Ma Z."/>
            <person name="Zou Y."/>
            <person name="Zou M."/>
            <person name="Mao Y."/>
            <person name="Li X."/>
            <person name="Wang H."/>
            <person name="Chen T."/>
            <person name="Wang W."/>
            <person name="Yang R."/>
        </authorList>
    </citation>
    <scope>NUCLEOTIDE SEQUENCE [LARGE SCALE GENOMIC DNA]</scope>
    <source>
        <strain evidence="4">TTIB1903HZAU</strain>
        <tissue evidence="4">Muscle</tissue>
    </source>
</reference>
<proteinExistence type="predicted"/>
<evidence type="ECO:0000313" key="4">
    <source>
        <dbReference type="EMBL" id="KAA0702382.1"/>
    </source>
</evidence>
<keyword evidence="5" id="KW-1185">Reference proteome</keyword>
<dbReference type="Pfam" id="PF00092">
    <property type="entry name" value="VWA"/>
    <property type="match status" value="1"/>
</dbReference>
<keyword evidence="1" id="KW-0472">Membrane</keyword>
<name>A0A5A9MX57_9TELE</name>
<dbReference type="Pfam" id="PF08434">
    <property type="entry name" value="CLCA"/>
    <property type="match status" value="1"/>
</dbReference>
<evidence type="ECO:0000256" key="1">
    <source>
        <dbReference type="SAM" id="Phobius"/>
    </source>
</evidence>
<dbReference type="InterPro" id="IPR036465">
    <property type="entry name" value="vWFA_dom_sf"/>
</dbReference>
<evidence type="ECO:0000259" key="3">
    <source>
        <dbReference type="PROSITE" id="PS50234"/>
    </source>
</evidence>
<protein>
    <submittedName>
        <fullName evidence="4">Calcium-activated chloride channel regulator 1</fullName>
    </submittedName>
</protein>
<dbReference type="InterPro" id="IPR051266">
    <property type="entry name" value="CLCR"/>
</dbReference>
<dbReference type="GO" id="GO:0005886">
    <property type="term" value="C:plasma membrane"/>
    <property type="evidence" value="ECO:0007669"/>
    <property type="project" value="TreeGrafter"/>
</dbReference>
<dbReference type="EMBL" id="SOYY01000025">
    <property type="protein sequence ID" value="KAA0702382.1"/>
    <property type="molecule type" value="Genomic_DNA"/>
</dbReference>
<dbReference type="NCBIfam" id="NF041940">
    <property type="entry name" value="choice_anch_X"/>
    <property type="match status" value="1"/>
</dbReference>
<dbReference type="InterPro" id="IPR013642">
    <property type="entry name" value="CLCA_N"/>
</dbReference>
<dbReference type="InterPro" id="IPR002035">
    <property type="entry name" value="VWF_A"/>
</dbReference>
<comment type="caution">
    <text evidence="4">The sequence shown here is derived from an EMBL/GenBank/DDBJ whole genome shotgun (WGS) entry which is preliminary data.</text>
</comment>
<feature type="signal peptide" evidence="2">
    <location>
        <begin position="1"/>
        <end position="19"/>
    </location>
</feature>
<organism evidence="4 5">
    <name type="scientific">Triplophysa tibetana</name>
    <dbReference type="NCBI Taxonomy" id="1572043"/>
    <lineage>
        <taxon>Eukaryota</taxon>
        <taxon>Metazoa</taxon>
        <taxon>Chordata</taxon>
        <taxon>Craniata</taxon>
        <taxon>Vertebrata</taxon>
        <taxon>Euteleostomi</taxon>
        <taxon>Actinopterygii</taxon>
        <taxon>Neopterygii</taxon>
        <taxon>Teleostei</taxon>
        <taxon>Ostariophysi</taxon>
        <taxon>Cypriniformes</taxon>
        <taxon>Nemacheilidae</taxon>
        <taxon>Triplophysa</taxon>
    </lineage>
</organism>
<feature type="transmembrane region" description="Helical" evidence="1">
    <location>
        <begin position="863"/>
        <end position="888"/>
    </location>
</feature>
<feature type="domain" description="VWFA" evidence="3">
    <location>
        <begin position="298"/>
        <end position="468"/>
    </location>
</feature>
<evidence type="ECO:0000256" key="2">
    <source>
        <dbReference type="SAM" id="SignalP"/>
    </source>
</evidence>
<dbReference type="Gene3D" id="3.40.50.410">
    <property type="entry name" value="von Willebrand factor, type A domain"/>
    <property type="match status" value="1"/>
</dbReference>
<gene>
    <name evidence="4" type="ORF">E1301_Tti015731</name>
</gene>
<dbReference type="SMART" id="SM00327">
    <property type="entry name" value="VWA"/>
    <property type="match status" value="1"/>
</dbReference>
<accession>A0A5A9MX57</accession>
<dbReference type="PANTHER" id="PTHR10579">
    <property type="entry name" value="CALCIUM-ACTIVATED CHLORIDE CHANNEL REGULATOR"/>
    <property type="match status" value="1"/>
</dbReference>
<dbReference type="AlphaFoldDB" id="A0A5A9MX57"/>
<keyword evidence="2" id="KW-0732">Signal</keyword>
<keyword evidence="1" id="KW-0812">Transmembrane</keyword>
<dbReference type="SUPFAM" id="SSF53300">
    <property type="entry name" value="vWA-like"/>
    <property type="match status" value="1"/>
</dbReference>
<dbReference type="PANTHER" id="PTHR10579:SF172">
    <property type="entry name" value="CALCIUM-ACTIVATED CHLORIDE CHANNEL REGULATOR 4 PRECURSOR-RELATED"/>
    <property type="match status" value="1"/>
</dbReference>
<sequence>MDPRAVVWLWMLLSSTCSGIKLEGNGYTDILVAISSAVPQDNRIIDKIKDMFTEGSSYLFEAMEKKVYFKDITILVPSHWNSTDFNKSRTESFEKARIRIDNPARGDDPYTNQYEDCGSESRYIHFTPNFLLDDSFNQIYGLKGRVLVHEWAHLRWGVYDEYNEDKPFYFSNGVQATRCSKHITGQYYDYSSGFLQSCVLDPQTSLPKNECQFFPNKHQNTKSSIMYLPSVDSVIAFCREDDHNGAAPNMQNEKCGNKATWTVIFEHSVDSDALQSLKPLPSPPPEPSFNVVQRMQRVVCLILDVSGSMQGSRIIQQRQAATHFIGHIIEDQTKVGIVSFSSSATTLKALTLIDSDTTRENLIKLLPTQAGGSTNVCTGLNKALEVLKADNKDALGDEIIFLTDGEATDNINDCASIAIQSGAIIHTLALGPSAAKELQEMADKTDGKFIIATDDITSNLLVDAFASLTIPTGDYTKEPVQLESTGQRTADWFNGTVSVDSTVGNRTSFLIIYETSAPTAYIQTPSGSNYSKADMSEDPSAKTLTLKIPGTAESGDWKYSILSGRLQSMTITVTSQAARSDVPPIIVKTHVNQQLISGSKPVIVFAEVSQNYRPVINAEVKATLEPEKGTMKQLELLDNGAGADALKNDGIYSRYFTKLEEGRISLKVRVKNKDGQSRFTLHRKSGALYVPGYVVDDKVELNPPKPPVPEQPLVEGNFSRTATGESFQVTITNAPIYPPNKITDLNAEIQKNMVLLIWTAPGEDLDQGTAKSYEIRWSDDIEMLRLNFSNSSLVNTSAVSPKEAGSVEQHSFNMTIENGTTLFFALRSDDNDDAISEISNIAQASKILPAPNPPGISNPGLNLTVIIISVCVAVIVVSLIVAVTAWAVKRRKRVDA</sequence>
<evidence type="ECO:0000313" key="5">
    <source>
        <dbReference type="Proteomes" id="UP000324632"/>
    </source>
</evidence>
<keyword evidence="1" id="KW-1133">Transmembrane helix</keyword>